<dbReference type="Gene3D" id="1.20.58.100">
    <property type="entry name" value="Fumarate reductase/succinate dehydrogenase flavoprotein-like, C-terminal domain"/>
    <property type="match status" value="1"/>
</dbReference>
<proteinExistence type="predicted"/>
<dbReference type="InterPro" id="IPR015939">
    <property type="entry name" value="Fum_Rdtase/Succ_DH_flav-like_C"/>
</dbReference>
<evidence type="ECO:0000256" key="4">
    <source>
        <dbReference type="SAM" id="Coils"/>
    </source>
</evidence>
<evidence type="ECO:0000259" key="6">
    <source>
        <dbReference type="Pfam" id="PF02910"/>
    </source>
</evidence>
<dbReference type="NCBIfam" id="NF004900">
    <property type="entry name" value="PRK06263.1"/>
    <property type="match status" value="1"/>
</dbReference>
<dbReference type="InterPro" id="IPR003953">
    <property type="entry name" value="FAD-dep_OxRdtase_2_FAD-bd"/>
</dbReference>
<keyword evidence="2 7" id="KW-0560">Oxidoreductase</keyword>
<dbReference type="Gene3D" id="3.90.700.10">
    <property type="entry name" value="Succinate dehydrogenase/fumarate reductase flavoprotein, catalytic domain"/>
    <property type="match status" value="1"/>
</dbReference>
<name>A0A166EC53_9EURY</name>
<comment type="caution">
    <text evidence="7">The sequence shown here is derived from an EMBL/GenBank/DDBJ whole genome shotgun (WGS) entry which is preliminary data.</text>
</comment>
<dbReference type="InterPro" id="IPR027477">
    <property type="entry name" value="Succ_DH/fumarate_Rdtase_cat_sf"/>
</dbReference>
<evidence type="ECO:0000256" key="1">
    <source>
        <dbReference type="ARBA" id="ARBA00022630"/>
    </source>
</evidence>
<keyword evidence="8" id="KW-1185">Reference proteome</keyword>
<gene>
    <name evidence="7" type="primary">sdhA</name>
    <name evidence="7" type="ORF">MBCUT_07970</name>
</gene>
<dbReference type="InterPro" id="IPR037099">
    <property type="entry name" value="Fum_R/Succ_DH_flav-like_C_sf"/>
</dbReference>
<dbReference type="PIRSF" id="PIRSF000171">
    <property type="entry name" value="SDHA_APRA_LASPO"/>
    <property type="match status" value="1"/>
</dbReference>
<keyword evidence="1" id="KW-0285">Flavoprotein</keyword>
<dbReference type="PRINTS" id="PR00411">
    <property type="entry name" value="PNDRDTASEI"/>
</dbReference>
<dbReference type="Gene3D" id="3.50.50.60">
    <property type="entry name" value="FAD/NAD(P)-binding domain"/>
    <property type="match status" value="1"/>
</dbReference>
<feature type="active site" description="Proton acceptor" evidence="3">
    <location>
        <position position="285"/>
    </location>
</feature>
<evidence type="ECO:0000259" key="5">
    <source>
        <dbReference type="Pfam" id="PF00890"/>
    </source>
</evidence>
<dbReference type="Pfam" id="PF00890">
    <property type="entry name" value="FAD_binding_2"/>
    <property type="match status" value="1"/>
</dbReference>
<dbReference type="SUPFAM" id="SSF46977">
    <property type="entry name" value="Succinate dehydrogenase/fumarate reductase flavoprotein C-terminal domain"/>
    <property type="match status" value="1"/>
</dbReference>
<dbReference type="EC" id="1.3.5.1" evidence="7"/>
<sequence>MESRIIESDVLIIGSGGAGCRAAIEVSNQGLKPLIISKGLSFRSGCTGMAEGGYNAVFAFVDKEDTKDVHFEDTLKGGGYLNDPNLAKILVDEAPDRLIDLEDYGALFDRQDSGELNQRPFGGQTFKRTCFQGDRTGHEIIMALKEEIIKREIATIDEVMITSLVLDKTKSTVIGAVGLYLRNSKTVFFQAKAVILATGGAGQLYPVTSNTFQKNGDGFALAWNAGADLIDMEEIQFHPTGMFYPESRKGILVTEAVRSEGGILLNKNNERFMGNYDDRMELATRDVVSRAIYNEIREGRGNENHGVYLDVSHLSNELIEEKLETMLLQFLDVDLDIRNQPMEVAPTAHHFMGGVKIDENCNSSIPNLFAAGEVTGGIHGANRLGGNALADTQVFGKRAGTSASLSAKNTDFQINEEEIKKEESRIESLIKKGNIRPFEIKKALQTLMWNKVAIIRNENGLKEAMNEINLLKQKLKDMDITTETHFNKGLQEGLEVINMIEIAILVVKSALIRKESRGAHFREDYPETKSEWKKSIVMNKNEVKFIAR</sequence>
<dbReference type="AlphaFoldDB" id="A0A166EC53"/>
<dbReference type="EMBL" id="LWMW01000091">
    <property type="protein sequence ID" value="KZX16495.1"/>
    <property type="molecule type" value="Genomic_DNA"/>
</dbReference>
<accession>A0A166EC53</accession>
<dbReference type="OrthoDB" id="23539at2157"/>
<dbReference type="RefSeq" id="WP_067259186.1">
    <property type="nucleotide sequence ID" value="NZ_LWMW01000091.1"/>
</dbReference>
<keyword evidence="4" id="KW-0175">Coiled coil</keyword>
<dbReference type="InterPro" id="IPR036188">
    <property type="entry name" value="FAD/NAD-bd_sf"/>
</dbReference>
<dbReference type="GO" id="GO:0044281">
    <property type="term" value="P:small molecule metabolic process"/>
    <property type="evidence" value="ECO:0007669"/>
    <property type="project" value="UniProtKB-ARBA"/>
</dbReference>
<dbReference type="PATRIC" id="fig|47311.3.peg.879"/>
<organism evidence="7 8">
    <name type="scientific">Methanobrevibacter cuticularis</name>
    <dbReference type="NCBI Taxonomy" id="47311"/>
    <lineage>
        <taxon>Archaea</taxon>
        <taxon>Methanobacteriati</taxon>
        <taxon>Methanobacteriota</taxon>
        <taxon>Methanomada group</taxon>
        <taxon>Methanobacteria</taxon>
        <taxon>Methanobacteriales</taxon>
        <taxon>Methanobacteriaceae</taxon>
        <taxon>Methanobrevibacter</taxon>
    </lineage>
</organism>
<dbReference type="SUPFAM" id="SSF56425">
    <property type="entry name" value="Succinate dehydrogenase/fumarate reductase flavoprotein, catalytic domain"/>
    <property type="match status" value="1"/>
</dbReference>
<dbReference type="Proteomes" id="UP000077275">
    <property type="component" value="Unassembled WGS sequence"/>
</dbReference>
<evidence type="ECO:0000313" key="8">
    <source>
        <dbReference type="Proteomes" id="UP000077275"/>
    </source>
</evidence>
<feature type="domain" description="FAD-dependent oxidoreductase 2 FAD-binding" evidence="5">
    <location>
        <begin position="9"/>
        <end position="389"/>
    </location>
</feature>
<evidence type="ECO:0000256" key="3">
    <source>
        <dbReference type="PIRSR" id="PIRSR000171-1"/>
    </source>
</evidence>
<evidence type="ECO:0000313" key="7">
    <source>
        <dbReference type="EMBL" id="KZX16495.1"/>
    </source>
</evidence>
<protein>
    <submittedName>
        <fullName evidence="7">Succinate dehydrogenase flavoprotein subunit</fullName>
        <ecNumber evidence="7">1.3.5.1</ecNumber>
    </submittedName>
</protein>
<dbReference type="STRING" id="47311.MBCUT_07970"/>
<reference evidence="7 8" key="1">
    <citation type="submission" date="2016-04" db="EMBL/GenBank/DDBJ databases">
        <title>Genome sequence of Methanobrevibacter cuticularis DSM 11139.</title>
        <authorList>
            <person name="Poehlein A."/>
            <person name="Seedorf H."/>
            <person name="Daniel R."/>
        </authorList>
    </citation>
    <scope>NUCLEOTIDE SEQUENCE [LARGE SCALE GENOMIC DNA]</scope>
    <source>
        <strain evidence="7 8">DSM 11139</strain>
    </source>
</reference>
<dbReference type="InterPro" id="IPR030664">
    <property type="entry name" value="SdhA/FrdA/AprA"/>
</dbReference>
<dbReference type="PROSITE" id="PS51257">
    <property type="entry name" value="PROKAR_LIPOPROTEIN"/>
    <property type="match status" value="1"/>
</dbReference>
<dbReference type="Pfam" id="PF02910">
    <property type="entry name" value="Succ_DH_flav_C"/>
    <property type="match status" value="1"/>
</dbReference>
<evidence type="ECO:0000256" key="2">
    <source>
        <dbReference type="ARBA" id="ARBA00023002"/>
    </source>
</evidence>
<dbReference type="PANTHER" id="PTHR11632:SF51">
    <property type="entry name" value="SUCCINATE DEHYDROGENASE [UBIQUINONE] FLAVOPROTEIN SUBUNIT, MITOCHONDRIAL"/>
    <property type="match status" value="1"/>
</dbReference>
<dbReference type="GO" id="GO:0008177">
    <property type="term" value="F:succinate dehydrogenase (quinone) activity"/>
    <property type="evidence" value="ECO:0007669"/>
    <property type="project" value="UniProtKB-EC"/>
</dbReference>
<feature type="domain" description="Fumarate reductase/succinate dehydrogenase flavoprotein-like C-terminal" evidence="6">
    <location>
        <begin position="442"/>
        <end position="538"/>
    </location>
</feature>
<dbReference type="FunFam" id="3.90.700.10:FF:000002">
    <property type="entry name" value="L-aspartate oxidase"/>
    <property type="match status" value="1"/>
</dbReference>
<dbReference type="PANTHER" id="PTHR11632">
    <property type="entry name" value="SUCCINATE DEHYDROGENASE 2 FLAVOPROTEIN SUBUNIT"/>
    <property type="match status" value="1"/>
</dbReference>
<dbReference type="SUPFAM" id="SSF51905">
    <property type="entry name" value="FAD/NAD(P)-binding domain"/>
    <property type="match status" value="1"/>
</dbReference>
<dbReference type="PRINTS" id="PR00368">
    <property type="entry name" value="FADPNR"/>
</dbReference>
<feature type="coiled-coil region" evidence="4">
    <location>
        <begin position="412"/>
        <end position="481"/>
    </location>
</feature>